<reference evidence="3" key="1">
    <citation type="submission" date="2019-08" db="EMBL/GenBank/DDBJ databases">
        <title>The improved chromosome-level genome for the pearl oyster Pinctada fucata martensii using PacBio sequencing and Hi-C.</title>
        <authorList>
            <person name="Zheng Z."/>
        </authorList>
    </citation>
    <scope>NUCLEOTIDE SEQUENCE</scope>
    <source>
        <strain evidence="3">ZZ-2019</strain>
        <tissue evidence="3">Adductor muscle</tissue>
    </source>
</reference>
<evidence type="ECO:0000313" key="4">
    <source>
        <dbReference type="Proteomes" id="UP001186944"/>
    </source>
</evidence>
<accession>A0AA89C4J0</accession>
<protein>
    <recommendedName>
        <fullName evidence="2">Mutator-like transposase domain-containing protein</fullName>
    </recommendedName>
</protein>
<dbReference type="Proteomes" id="UP001186944">
    <property type="component" value="Unassembled WGS sequence"/>
</dbReference>
<gene>
    <name evidence="3" type="ORF">FSP39_013302</name>
</gene>
<sequence length="297" mass="33230">MPGKKKRGRISKLDNTPFQKGNQFWRNRKSSEDTESPSVPAIIRPSFSVFDAVTFSGGEDNTQAQMILRPEKPSTTEKEDKGTSEKENFITNSDKINILIQTFLDKHDFLVCKNAKPTTEIVKRVGLGISLSGPNDIRFMLASLNIQPPSLTWLQKNLNSSAQTVTEVNRASMTENQEFVRRVQELKGQGQAVDIEIDTSYNNRMQSGTEAAIMSLTPVAECSTKRRLVLTMNIRTKQCTKRSCDHSSCGKIYPTDKSMMSSEAVSAEVNINTIRDQKILNIRSVTTDQSAKVEKVM</sequence>
<feature type="domain" description="Mutator-like transposase" evidence="2">
    <location>
        <begin position="132"/>
        <end position="295"/>
    </location>
</feature>
<dbReference type="AlphaFoldDB" id="A0AA89C4J0"/>
<comment type="caution">
    <text evidence="3">The sequence shown here is derived from an EMBL/GenBank/DDBJ whole genome shotgun (WGS) entry which is preliminary data.</text>
</comment>
<evidence type="ECO:0000256" key="1">
    <source>
        <dbReference type="SAM" id="MobiDB-lite"/>
    </source>
</evidence>
<proteinExistence type="predicted"/>
<dbReference type="InterPro" id="IPR049012">
    <property type="entry name" value="Mutator_transp_dom"/>
</dbReference>
<feature type="region of interest" description="Disordered" evidence="1">
    <location>
        <begin position="61"/>
        <end position="85"/>
    </location>
</feature>
<name>A0AA89C4J0_PINIB</name>
<feature type="region of interest" description="Disordered" evidence="1">
    <location>
        <begin position="1"/>
        <end position="39"/>
    </location>
</feature>
<organism evidence="3 4">
    <name type="scientific">Pinctada imbricata</name>
    <name type="common">Atlantic pearl-oyster</name>
    <name type="synonym">Pinctada martensii</name>
    <dbReference type="NCBI Taxonomy" id="66713"/>
    <lineage>
        <taxon>Eukaryota</taxon>
        <taxon>Metazoa</taxon>
        <taxon>Spiralia</taxon>
        <taxon>Lophotrochozoa</taxon>
        <taxon>Mollusca</taxon>
        <taxon>Bivalvia</taxon>
        <taxon>Autobranchia</taxon>
        <taxon>Pteriomorphia</taxon>
        <taxon>Pterioida</taxon>
        <taxon>Pterioidea</taxon>
        <taxon>Pteriidae</taxon>
        <taxon>Pinctada</taxon>
    </lineage>
</organism>
<dbReference type="EMBL" id="VSWD01000001">
    <property type="protein sequence ID" value="KAK3108684.1"/>
    <property type="molecule type" value="Genomic_DNA"/>
</dbReference>
<keyword evidence="4" id="KW-1185">Reference proteome</keyword>
<dbReference type="Pfam" id="PF20700">
    <property type="entry name" value="Mutator"/>
    <property type="match status" value="1"/>
</dbReference>
<evidence type="ECO:0000259" key="2">
    <source>
        <dbReference type="Pfam" id="PF20700"/>
    </source>
</evidence>
<feature type="compositionally biased region" description="Basic and acidic residues" evidence="1">
    <location>
        <begin position="69"/>
        <end position="85"/>
    </location>
</feature>
<evidence type="ECO:0000313" key="3">
    <source>
        <dbReference type="EMBL" id="KAK3108684.1"/>
    </source>
</evidence>
<feature type="compositionally biased region" description="Basic residues" evidence="1">
    <location>
        <begin position="1"/>
        <end position="10"/>
    </location>
</feature>
<feature type="compositionally biased region" description="Polar residues" evidence="1">
    <location>
        <begin position="13"/>
        <end position="25"/>
    </location>
</feature>